<dbReference type="RefSeq" id="WP_137697859.1">
    <property type="nucleotide sequence ID" value="NZ_CP061336.1"/>
</dbReference>
<reference evidence="2 3" key="1">
    <citation type="submission" date="2020-09" db="EMBL/GenBank/DDBJ databases">
        <title>Characterization and genome sequencing of Ruminiclostridium sp. nov. MA18.</title>
        <authorList>
            <person name="Rettenmaier R."/>
            <person name="Kowollik M.-L."/>
            <person name="Liebl W."/>
            <person name="Zverlov V."/>
        </authorList>
    </citation>
    <scope>NUCLEOTIDE SEQUENCE [LARGE SCALE GENOMIC DNA]</scope>
    <source>
        <strain evidence="2 3">MA18</strain>
    </source>
</reference>
<name>A0A4U7JI26_9FIRM</name>
<gene>
    <name evidence="2" type="ORF">EHE19_012735</name>
</gene>
<dbReference type="InterPro" id="IPR011109">
    <property type="entry name" value="DNA_bind_recombinase_dom"/>
</dbReference>
<dbReference type="GO" id="GO:0003677">
    <property type="term" value="F:DNA binding"/>
    <property type="evidence" value="ECO:0007669"/>
    <property type="project" value="InterPro"/>
</dbReference>
<dbReference type="Pfam" id="PF07508">
    <property type="entry name" value="Recombinase"/>
    <property type="match status" value="1"/>
</dbReference>
<dbReference type="Gene3D" id="3.90.1750.20">
    <property type="entry name" value="Putative Large Serine Recombinase, Chain B, Domain 2"/>
    <property type="match status" value="1"/>
</dbReference>
<dbReference type="PANTHER" id="PTHR30461:SF23">
    <property type="entry name" value="DNA RECOMBINASE-RELATED"/>
    <property type="match status" value="1"/>
</dbReference>
<dbReference type="CDD" id="cd00338">
    <property type="entry name" value="Ser_Recombinase"/>
    <property type="match status" value="1"/>
</dbReference>
<dbReference type="PROSITE" id="PS51737">
    <property type="entry name" value="RECOMBINASE_DNA_BIND"/>
    <property type="match status" value="1"/>
</dbReference>
<dbReference type="InterPro" id="IPR036162">
    <property type="entry name" value="Resolvase-like_N_sf"/>
</dbReference>
<dbReference type="InterPro" id="IPR025827">
    <property type="entry name" value="Zn_ribbon_recom_dom"/>
</dbReference>
<evidence type="ECO:0000256" key="1">
    <source>
        <dbReference type="SAM" id="Coils"/>
    </source>
</evidence>
<sequence>MKCVAYCRVSSDNPEQMTSLENQIRHYTELFNKKGFEGADCGMYYCKDGKKEYTRYIKSIFADEGISGTKLKNRGAFKYMLECAYRKEFDAILVKNVQRWARNVEDGAGIIKKLKVMGIKVIFEDGWLDSSNPANEATINILFVMAQEESRAKSTAVQFGIRKAQEAGKFTSACPYGYKSKNGFLVPIPEQIEVVKKIFDLYLEGWGSTRIVKYLNKENIPTQKGRKWSTPQIYYILANQIYVGRQITHTVVNTDINIDRFEHKGKIYRSRKPIDEGSWIITEREDLRAVSDEIFDKVQKQTIIRKEMFSNSNRPSNAHLFSNLLFCRNCGMAMRRKKLWGWKRKDGTRNTGIEWVCIQHDKYHNDICRYRNSWHEEVLIKRVKEEIENLRLNKENLDKMFSQYMQSYFSAEELTEKIKELQHQLDDIKAQMSANLRLFSKDIIGEEQYKQQNDELQSSKKAISKELTKLKNIDEEKKQALLKYNNYIDFLNNVDIDNLDNAQLKKIINRIEAYTIFDDDGKEHRYIYIVWNMLDKSYDDILYKSAKN</sequence>
<accession>A0A4U7JI26</accession>
<dbReference type="OrthoDB" id="9769353at2"/>
<dbReference type="SMART" id="SM00857">
    <property type="entry name" value="Resolvase"/>
    <property type="match status" value="1"/>
</dbReference>
<dbReference type="PROSITE" id="PS51736">
    <property type="entry name" value="RECOMBINASES_3"/>
    <property type="match status" value="1"/>
</dbReference>
<dbReference type="Proteomes" id="UP000306409">
    <property type="component" value="Chromosome"/>
</dbReference>
<dbReference type="EMBL" id="CP061336">
    <property type="protein sequence ID" value="QNU65770.1"/>
    <property type="molecule type" value="Genomic_DNA"/>
</dbReference>
<dbReference type="Pfam" id="PF13408">
    <property type="entry name" value="Zn_ribbon_recom"/>
    <property type="match status" value="1"/>
</dbReference>
<proteinExistence type="predicted"/>
<dbReference type="Pfam" id="PF00239">
    <property type="entry name" value="Resolvase"/>
    <property type="match status" value="1"/>
</dbReference>
<feature type="coiled-coil region" evidence="1">
    <location>
        <begin position="380"/>
        <end position="473"/>
    </location>
</feature>
<keyword evidence="3" id="KW-1185">Reference proteome</keyword>
<keyword evidence="1" id="KW-0175">Coiled coil</keyword>
<evidence type="ECO:0000313" key="2">
    <source>
        <dbReference type="EMBL" id="QNU65770.1"/>
    </source>
</evidence>
<dbReference type="InterPro" id="IPR038109">
    <property type="entry name" value="DNA_bind_recomb_sf"/>
</dbReference>
<dbReference type="SUPFAM" id="SSF53041">
    <property type="entry name" value="Resolvase-like"/>
    <property type="match status" value="1"/>
</dbReference>
<dbReference type="KEGG" id="rher:EHE19_012735"/>
<dbReference type="GO" id="GO:0000150">
    <property type="term" value="F:DNA strand exchange activity"/>
    <property type="evidence" value="ECO:0007669"/>
    <property type="project" value="InterPro"/>
</dbReference>
<dbReference type="PANTHER" id="PTHR30461">
    <property type="entry name" value="DNA-INVERTASE FROM LAMBDOID PROPHAGE"/>
    <property type="match status" value="1"/>
</dbReference>
<dbReference type="InterPro" id="IPR050639">
    <property type="entry name" value="SSR_resolvase"/>
</dbReference>
<dbReference type="Gene3D" id="3.40.50.1390">
    <property type="entry name" value="Resolvase, N-terminal catalytic domain"/>
    <property type="match status" value="1"/>
</dbReference>
<dbReference type="InterPro" id="IPR006119">
    <property type="entry name" value="Resolv_N"/>
</dbReference>
<protein>
    <submittedName>
        <fullName evidence="2">Recombinase family protein</fullName>
    </submittedName>
</protein>
<evidence type="ECO:0000313" key="3">
    <source>
        <dbReference type="Proteomes" id="UP000306409"/>
    </source>
</evidence>
<dbReference type="AlphaFoldDB" id="A0A4U7JI26"/>
<organism evidence="2 3">
    <name type="scientific">Ruminiclostridium herbifermentans</name>
    <dbReference type="NCBI Taxonomy" id="2488810"/>
    <lineage>
        <taxon>Bacteria</taxon>
        <taxon>Bacillati</taxon>
        <taxon>Bacillota</taxon>
        <taxon>Clostridia</taxon>
        <taxon>Eubacteriales</taxon>
        <taxon>Oscillospiraceae</taxon>
        <taxon>Ruminiclostridium</taxon>
    </lineage>
</organism>